<reference evidence="2" key="2">
    <citation type="journal article" date="2018" name="Mol. Plant Microbe Interact.">
        <title>Genome sequence resources for the wheat stripe rust pathogen (Puccinia striiformis f. sp. tritici) and the barley stripe rust pathogen (Puccinia striiformis f. sp. hordei).</title>
        <authorList>
            <person name="Xia C."/>
            <person name="Wang M."/>
            <person name="Yin C."/>
            <person name="Cornejo O.E."/>
            <person name="Hulbert S.H."/>
            <person name="Chen X."/>
        </authorList>
    </citation>
    <scope>NUCLEOTIDE SEQUENCE [LARGE SCALE GENOMIC DNA]</scope>
    <source>
        <strain evidence="2">93-210</strain>
    </source>
</reference>
<comment type="caution">
    <text evidence="1">The sequence shown here is derived from an EMBL/GenBank/DDBJ whole genome shotgun (WGS) entry which is preliminary data.</text>
</comment>
<keyword evidence="2" id="KW-1185">Reference proteome</keyword>
<reference evidence="2" key="1">
    <citation type="journal article" date="2018" name="BMC Genomics">
        <title>Genomic insights into host adaptation between the wheat stripe rust pathogen (Puccinia striiformis f. sp. tritici) and the barley stripe rust pathogen (Puccinia striiformis f. sp. hordei).</title>
        <authorList>
            <person name="Xia C."/>
            <person name="Wang M."/>
            <person name="Yin C."/>
            <person name="Cornejo O.E."/>
            <person name="Hulbert S.H."/>
            <person name="Chen X."/>
        </authorList>
    </citation>
    <scope>NUCLEOTIDE SEQUENCE [LARGE SCALE GENOMIC DNA]</scope>
    <source>
        <strain evidence="2">93-210</strain>
    </source>
</reference>
<dbReference type="EMBL" id="CM045870">
    <property type="protein sequence ID" value="KAI7953678.1"/>
    <property type="molecule type" value="Genomic_DNA"/>
</dbReference>
<reference evidence="1 2" key="3">
    <citation type="journal article" date="2022" name="Microbiol. Spectr.">
        <title>Folding features and dynamics of 3D genome architecture in plant fungal pathogens.</title>
        <authorList>
            <person name="Xia C."/>
        </authorList>
    </citation>
    <scope>NUCLEOTIDE SEQUENCE [LARGE SCALE GENOMIC DNA]</scope>
    <source>
        <strain evidence="1 2">93-210</strain>
    </source>
</reference>
<accession>A0ACC0EGU7</accession>
<sequence length="206" mass="22884">MLNHTPYKYVVSSTISKDLRLFRLLSACYQIKTSSYFYISSLFSYIMQVKLFVSLSLGLSLFGLASASTIQCDPHGSRTSAYCVHEFDRKATIQGAYPGKPGTFYGCTGSEQPYCCPNSYDKNVKNGVISTRPWRIGKLQASISNRLDREDRGASNVMKSIRLNQGSCNALKISAIPQLQTMSRGQPQCYRLSSQPSHCVPNSGFQ</sequence>
<name>A0ACC0EGU7_9BASI</name>
<evidence type="ECO:0000313" key="1">
    <source>
        <dbReference type="EMBL" id="KAI7953678.1"/>
    </source>
</evidence>
<evidence type="ECO:0000313" key="2">
    <source>
        <dbReference type="Proteomes" id="UP001060170"/>
    </source>
</evidence>
<organism evidence="1 2">
    <name type="scientific">Puccinia striiformis f. sp. tritici</name>
    <dbReference type="NCBI Taxonomy" id="168172"/>
    <lineage>
        <taxon>Eukaryota</taxon>
        <taxon>Fungi</taxon>
        <taxon>Dikarya</taxon>
        <taxon>Basidiomycota</taxon>
        <taxon>Pucciniomycotina</taxon>
        <taxon>Pucciniomycetes</taxon>
        <taxon>Pucciniales</taxon>
        <taxon>Pucciniaceae</taxon>
        <taxon>Puccinia</taxon>
    </lineage>
</organism>
<proteinExistence type="predicted"/>
<dbReference type="Proteomes" id="UP001060170">
    <property type="component" value="Chromosome 6"/>
</dbReference>
<gene>
    <name evidence="1" type="ORF">MJO28_006225</name>
</gene>
<protein>
    <submittedName>
        <fullName evidence="1">Uncharacterized protein</fullName>
    </submittedName>
</protein>